<comment type="caution">
    <text evidence="1">The sequence shown here is derived from an EMBL/GenBank/DDBJ whole genome shotgun (WGS) entry which is preliminary data.</text>
</comment>
<dbReference type="Proteomes" id="UP000235388">
    <property type="component" value="Unassembled WGS sequence"/>
</dbReference>
<sequence>MLNESELGKEDHPPDVKRKLIRLAYFKRFPKLVKSNLTKFLQLVDSTLTDEAVCAALDMPVKATDTQDDTQVLAEKTKGIKWDKPPQLGNILVSLAIQGAVYEVFEMGEN</sequence>
<accession>A0A2N5UZ27</accession>
<gene>
    <name evidence="1" type="ORF">PCANC_10039</name>
</gene>
<proteinExistence type="predicted"/>
<dbReference type="EMBL" id="PGCJ01000152">
    <property type="protein sequence ID" value="PLW43008.1"/>
    <property type="molecule type" value="Genomic_DNA"/>
</dbReference>
<reference evidence="1 2" key="1">
    <citation type="submission" date="2017-11" db="EMBL/GenBank/DDBJ databases">
        <title>De novo assembly and phasing of dikaryotic genomes from two isolates of Puccinia coronata f. sp. avenae, the causal agent of oat crown rust.</title>
        <authorList>
            <person name="Miller M.E."/>
            <person name="Zhang Y."/>
            <person name="Omidvar V."/>
            <person name="Sperschneider J."/>
            <person name="Schwessinger B."/>
            <person name="Raley C."/>
            <person name="Palmer J.M."/>
            <person name="Garnica D."/>
            <person name="Upadhyaya N."/>
            <person name="Rathjen J."/>
            <person name="Taylor J.M."/>
            <person name="Park R.F."/>
            <person name="Dodds P.N."/>
            <person name="Hirsch C.D."/>
            <person name="Kianian S.F."/>
            <person name="Figueroa M."/>
        </authorList>
    </citation>
    <scope>NUCLEOTIDE SEQUENCE [LARGE SCALE GENOMIC DNA]</scope>
    <source>
        <strain evidence="1">12NC29</strain>
    </source>
</reference>
<dbReference type="AlphaFoldDB" id="A0A2N5UZ27"/>
<evidence type="ECO:0000313" key="1">
    <source>
        <dbReference type="EMBL" id="PLW43008.1"/>
    </source>
</evidence>
<keyword evidence="2" id="KW-1185">Reference proteome</keyword>
<organism evidence="1 2">
    <name type="scientific">Puccinia coronata f. sp. avenae</name>
    <dbReference type="NCBI Taxonomy" id="200324"/>
    <lineage>
        <taxon>Eukaryota</taxon>
        <taxon>Fungi</taxon>
        <taxon>Dikarya</taxon>
        <taxon>Basidiomycota</taxon>
        <taxon>Pucciniomycotina</taxon>
        <taxon>Pucciniomycetes</taxon>
        <taxon>Pucciniales</taxon>
        <taxon>Pucciniaceae</taxon>
        <taxon>Puccinia</taxon>
    </lineage>
</organism>
<evidence type="ECO:0000313" key="2">
    <source>
        <dbReference type="Proteomes" id="UP000235388"/>
    </source>
</evidence>
<protein>
    <submittedName>
        <fullName evidence="1">Uncharacterized protein</fullName>
    </submittedName>
</protein>
<name>A0A2N5UZ27_9BASI</name>